<evidence type="ECO:0000256" key="2">
    <source>
        <dbReference type="ARBA" id="ARBA00004629"/>
    </source>
</evidence>
<comment type="subcellular location">
    <subcellularLocation>
        <location evidence="2">Chromosome</location>
        <location evidence="2">Centromere</location>
        <location evidence="2">Kinetochore</location>
    </subcellularLocation>
    <subcellularLocation>
        <location evidence="1">Cytoplasm</location>
        <location evidence="1">Cytoskeleton</location>
        <location evidence="1">Spindle</location>
    </subcellularLocation>
</comment>
<keyword evidence="9" id="KW-0995">Kinetochore</keyword>
<comment type="caution">
    <text evidence="13">The sequence shown here is derived from an EMBL/GenBank/DDBJ whole genome shotgun (WGS) entry which is preliminary data.</text>
</comment>
<dbReference type="GO" id="GO:0000278">
    <property type="term" value="P:mitotic cell cycle"/>
    <property type="evidence" value="ECO:0007669"/>
    <property type="project" value="TreeGrafter"/>
</dbReference>
<accession>A0A5J9WL08</accession>
<dbReference type="Proteomes" id="UP000324897">
    <property type="component" value="Chromosome 6"/>
</dbReference>
<gene>
    <name evidence="13" type="ORF">EJB05_00224</name>
</gene>
<evidence type="ECO:0000256" key="9">
    <source>
        <dbReference type="ARBA" id="ARBA00022838"/>
    </source>
</evidence>
<dbReference type="OrthoDB" id="552789at2759"/>
<evidence type="ECO:0000256" key="11">
    <source>
        <dbReference type="ARBA" id="ARBA00023306"/>
    </source>
</evidence>
<evidence type="ECO:0000313" key="14">
    <source>
        <dbReference type="Proteomes" id="UP000324897"/>
    </source>
</evidence>
<keyword evidence="7" id="KW-0493">Microtubule</keyword>
<evidence type="ECO:0000256" key="8">
    <source>
        <dbReference type="ARBA" id="ARBA00022776"/>
    </source>
</evidence>
<dbReference type="PANTHER" id="PTHR48118">
    <property type="entry name" value="SPINDLE AND KINETOCHORE-ASSOCIATED PROTEIN 3"/>
    <property type="match status" value="1"/>
</dbReference>
<name>A0A5J9WL08_9POAL</name>
<evidence type="ECO:0000256" key="3">
    <source>
        <dbReference type="ARBA" id="ARBA00007716"/>
    </source>
</evidence>
<evidence type="ECO:0000256" key="7">
    <source>
        <dbReference type="ARBA" id="ARBA00022701"/>
    </source>
</evidence>
<evidence type="ECO:0000313" key="13">
    <source>
        <dbReference type="EMBL" id="TVU48938.1"/>
    </source>
</evidence>
<evidence type="ECO:0000256" key="12">
    <source>
        <dbReference type="ARBA" id="ARBA00023328"/>
    </source>
</evidence>
<protein>
    <submittedName>
        <fullName evidence="13">Uncharacterized protein</fullName>
    </submittedName>
</protein>
<keyword evidence="8" id="KW-0498">Mitosis</keyword>
<reference evidence="13 14" key="1">
    <citation type="journal article" date="2019" name="Sci. Rep.">
        <title>A high-quality genome of Eragrostis curvula grass provides insights into Poaceae evolution and supports new strategies to enhance forage quality.</title>
        <authorList>
            <person name="Carballo J."/>
            <person name="Santos B.A.C.M."/>
            <person name="Zappacosta D."/>
            <person name="Garbus I."/>
            <person name="Selva J.P."/>
            <person name="Gallo C.A."/>
            <person name="Diaz A."/>
            <person name="Albertini E."/>
            <person name="Caccamo M."/>
            <person name="Echenique V."/>
        </authorList>
    </citation>
    <scope>NUCLEOTIDE SEQUENCE [LARGE SCALE GENOMIC DNA]</scope>
    <source>
        <strain evidence="14">cv. Victoria</strain>
        <tissue evidence="13">Leaf</tissue>
    </source>
</reference>
<dbReference type="EMBL" id="RWGY01000002">
    <property type="protein sequence ID" value="TVU48938.1"/>
    <property type="molecule type" value="Genomic_DNA"/>
</dbReference>
<dbReference type="AlphaFoldDB" id="A0A5J9WL08"/>
<dbReference type="GO" id="GO:0051301">
    <property type="term" value="P:cell division"/>
    <property type="evidence" value="ECO:0007669"/>
    <property type="project" value="UniProtKB-KW"/>
</dbReference>
<proteinExistence type="inferred from homology"/>
<dbReference type="Gramene" id="TVU48938">
    <property type="protein sequence ID" value="TVU48938"/>
    <property type="gene ID" value="EJB05_00224"/>
</dbReference>
<comment type="similarity">
    <text evidence="3">Belongs to the SKA3 family.</text>
</comment>
<dbReference type="InterPro" id="IPR033341">
    <property type="entry name" value="SKA3"/>
</dbReference>
<evidence type="ECO:0000256" key="6">
    <source>
        <dbReference type="ARBA" id="ARBA00022618"/>
    </source>
</evidence>
<evidence type="ECO:0000256" key="5">
    <source>
        <dbReference type="ARBA" id="ARBA00022490"/>
    </source>
</evidence>
<dbReference type="GO" id="GO:0005876">
    <property type="term" value="C:spindle microtubule"/>
    <property type="evidence" value="ECO:0007669"/>
    <property type="project" value="TreeGrafter"/>
</dbReference>
<dbReference type="PANTHER" id="PTHR48118:SF1">
    <property type="entry name" value="SPINDLE AND KINETOCHORE-ASSOCIATED PROTEIN 3"/>
    <property type="match status" value="1"/>
</dbReference>
<keyword evidence="11" id="KW-0131">Cell cycle</keyword>
<keyword evidence="4" id="KW-0158">Chromosome</keyword>
<keyword evidence="14" id="KW-1185">Reference proteome</keyword>
<organism evidence="13 14">
    <name type="scientific">Eragrostis curvula</name>
    <name type="common">weeping love grass</name>
    <dbReference type="NCBI Taxonomy" id="38414"/>
    <lineage>
        <taxon>Eukaryota</taxon>
        <taxon>Viridiplantae</taxon>
        <taxon>Streptophyta</taxon>
        <taxon>Embryophyta</taxon>
        <taxon>Tracheophyta</taxon>
        <taxon>Spermatophyta</taxon>
        <taxon>Magnoliopsida</taxon>
        <taxon>Liliopsida</taxon>
        <taxon>Poales</taxon>
        <taxon>Poaceae</taxon>
        <taxon>PACMAD clade</taxon>
        <taxon>Chloridoideae</taxon>
        <taxon>Eragrostideae</taxon>
        <taxon>Eragrostidinae</taxon>
        <taxon>Eragrostis</taxon>
    </lineage>
</organism>
<evidence type="ECO:0000256" key="10">
    <source>
        <dbReference type="ARBA" id="ARBA00023212"/>
    </source>
</evidence>
<evidence type="ECO:0000256" key="4">
    <source>
        <dbReference type="ARBA" id="ARBA00022454"/>
    </source>
</evidence>
<keyword evidence="10" id="KW-0206">Cytoskeleton</keyword>
<sequence>MGGELESSISALCGDLSAVLDHADSSSRALADVVSQPPIHLDSATNTFLRKLDLMTEAAGADLARLESMAFGAVSFAELLGHCGEALKVYDRHADAIEARLVSFGYVPPEAKPELDAEEDEGGLLGNSCFRGSSSVLKSGRGLLEDDDALFEESVSLKNLGLSDACLAALSSEATDFSGSPRKLYEKPESTDDGQKMINEAELVSPQKETNGQVNALEGLIMVSKEEYEQLPPYMRTLASWEELQEAISKLNSYFGGDKTQGIVALNQDDVGTIGLGRKGRSYLLILLRLNRLAMETVDGSILYTLRKDDS</sequence>
<keyword evidence="6" id="KW-0132">Cell division</keyword>
<dbReference type="GO" id="GO:0000940">
    <property type="term" value="C:outer kinetochore"/>
    <property type="evidence" value="ECO:0007669"/>
    <property type="project" value="InterPro"/>
</dbReference>
<keyword evidence="5" id="KW-0963">Cytoplasm</keyword>
<evidence type="ECO:0000256" key="1">
    <source>
        <dbReference type="ARBA" id="ARBA00004186"/>
    </source>
</evidence>
<keyword evidence="12" id="KW-0137">Centromere</keyword>
<dbReference type="GO" id="GO:0007059">
    <property type="term" value="P:chromosome segregation"/>
    <property type="evidence" value="ECO:0007669"/>
    <property type="project" value="InterPro"/>
</dbReference>